<dbReference type="AlphaFoldDB" id="A0A0A9G6Z0"/>
<reference evidence="1" key="2">
    <citation type="journal article" date="2015" name="Data Brief">
        <title>Shoot transcriptome of the giant reed, Arundo donax.</title>
        <authorList>
            <person name="Barrero R.A."/>
            <person name="Guerrero F.D."/>
            <person name="Moolhuijzen P."/>
            <person name="Goolsby J.A."/>
            <person name="Tidwell J."/>
            <person name="Bellgard S.E."/>
            <person name="Bellgard M.I."/>
        </authorList>
    </citation>
    <scope>NUCLEOTIDE SEQUENCE</scope>
    <source>
        <tissue evidence="1">Shoot tissue taken approximately 20 cm above the soil surface</tissue>
    </source>
</reference>
<organism evidence="1">
    <name type="scientific">Arundo donax</name>
    <name type="common">Giant reed</name>
    <name type="synonym">Donax arundinaceus</name>
    <dbReference type="NCBI Taxonomy" id="35708"/>
    <lineage>
        <taxon>Eukaryota</taxon>
        <taxon>Viridiplantae</taxon>
        <taxon>Streptophyta</taxon>
        <taxon>Embryophyta</taxon>
        <taxon>Tracheophyta</taxon>
        <taxon>Spermatophyta</taxon>
        <taxon>Magnoliopsida</taxon>
        <taxon>Liliopsida</taxon>
        <taxon>Poales</taxon>
        <taxon>Poaceae</taxon>
        <taxon>PACMAD clade</taxon>
        <taxon>Arundinoideae</taxon>
        <taxon>Arundineae</taxon>
        <taxon>Arundo</taxon>
    </lineage>
</organism>
<evidence type="ECO:0000313" key="1">
    <source>
        <dbReference type="EMBL" id="JAE20845.1"/>
    </source>
</evidence>
<name>A0A0A9G6Z0_ARUDO</name>
<sequence length="37" mass="4511">MDVQYGSWIFPNQFSRYKFQVTSKKNEVYFIFPQGTE</sequence>
<protein>
    <submittedName>
        <fullName evidence="1">Uncharacterized protein</fullName>
    </submittedName>
</protein>
<dbReference type="EMBL" id="GBRH01177051">
    <property type="protein sequence ID" value="JAE20845.1"/>
    <property type="molecule type" value="Transcribed_RNA"/>
</dbReference>
<accession>A0A0A9G6Z0</accession>
<reference evidence="1" key="1">
    <citation type="submission" date="2014-09" db="EMBL/GenBank/DDBJ databases">
        <authorList>
            <person name="Magalhaes I.L.F."/>
            <person name="Oliveira U."/>
            <person name="Santos F.R."/>
            <person name="Vidigal T.H.D.A."/>
            <person name="Brescovit A.D."/>
            <person name="Santos A.J."/>
        </authorList>
    </citation>
    <scope>NUCLEOTIDE SEQUENCE</scope>
    <source>
        <tissue evidence="1">Shoot tissue taken approximately 20 cm above the soil surface</tissue>
    </source>
</reference>
<proteinExistence type="predicted"/>